<gene>
    <name evidence="1" type="ORF">AN168_07070</name>
</gene>
<protein>
    <submittedName>
        <fullName evidence="1">Uncharacterized protein</fullName>
    </submittedName>
</protein>
<sequence length="228" mass="26548">MKLSYDEEIPKHVVDLLVYVFLEQQEEKEPIAILNELNTCWDQKNWGLIEGRGQTQEEALDNAKQKISNRFGERLNEVTWTGSCNMHDYDERIRLPYYTKFHYLSHKYKVTIVLTQSEFNQLNGCFMSLGSIKAVKYSDKKSRYPHPATIELYANKIIQRDDESIFVDLIRSVESVSPTTEQRLTGLQKLPFDLLCDIDQVGFGGDNIDNRILAYLEDLDPSIINEMR</sequence>
<proteinExistence type="predicted"/>
<dbReference type="Proteomes" id="UP000050463">
    <property type="component" value="Unassembled WGS sequence"/>
</dbReference>
<name>A0A837NXC4_VIBSP</name>
<evidence type="ECO:0000313" key="2">
    <source>
        <dbReference type="Proteomes" id="UP000050463"/>
    </source>
</evidence>
<reference evidence="1 2" key="1">
    <citation type="submission" date="2015-08" db="EMBL/GenBank/DDBJ databases">
        <title>Draft Genome Sequence of Vibrio splendidus UCD-SED7.</title>
        <authorList>
            <person name="Lee R.D."/>
            <person name="Lang J.M."/>
            <person name="Coil D.A."/>
            <person name="Jospin G."/>
            <person name="Eisen J.A."/>
        </authorList>
    </citation>
    <scope>NUCLEOTIDE SEQUENCE [LARGE SCALE GENOMIC DNA]</scope>
    <source>
        <strain evidence="1 2">UCD-SED7</strain>
    </source>
</reference>
<organism evidence="1 2">
    <name type="scientific">Vibrio splendidus</name>
    <dbReference type="NCBI Taxonomy" id="29497"/>
    <lineage>
        <taxon>Bacteria</taxon>
        <taxon>Pseudomonadati</taxon>
        <taxon>Pseudomonadota</taxon>
        <taxon>Gammaproteobacteria</taxon>
        <taxon>Vibrionales</taxon>
        <taxon>Vibrionaceae</taxon>
        <taxon>Vibrio</taxon>
    </lineage>
</organism>
<evidence type="ECO:0000313" key="1">
    <source>
        <dbReference type="EMBL" id="KPL95397.1"/>
    </source>
</evidence>
<dbReference type="RefSeq" id="WP_054546594.1">
    <property type="nucleotide sequence ID" value="NZ_LIZK01000002.1"/>
</dbReference>
<dbReference type="AlphaFoldDB" id="A0A837NXC4"/>
<comment type="caution">
    <text evidence="1">The sequence shown here is derived from an EMBL/GenBank/DDBJ whole genome shotgun (WGS) entry which is preliminary data.</text>
</comment>
<dbReference type="EMBL" id="LIZK01000002">
    <property type="protein sequence ID" value="KPL95397.1"/>
    <property type="molecule type" value="Genomic_DNA"/>
</dbReference>
<accession>A0A837NXC4</accession>